<dbReference type="InterPro" id="IPR000873">
    <property type="entry name" value="AMP-dep_synth/lig_dom"/>
</dbReference>
<keyword evidence="8" id="KW-1185">Reference proteome</keyword>
<dbReference type="InterPro" id="IPR042099">
    <property type="entry name" value="ANL_N_sf"/>
</dbReference>
<dbReference type="GO" id="GO:0003987">
    <property type="term" value="F:acetate-CoA ligase activity"/>
    <property type="evidence" value="ECO:0007669"/>
    <property type="project" value="UniProtKB-EC"/>
</dbReference>
<dbReference type="EC" id="6.2.1.1" evidence="7"/>
<evidence type="ECO:0000259" key="6">
    <source>
        <dbReference type="Pfam" id="PF13193"/>
    </source>
</evidence>
<dbReference type="InterPro" id="IPR045851">
    <property type="entry name" value="AMP-bd_C_sf"/>
</dbReference>
<dbReference type="PROSITE" id="PS00455">
    <property type="entry name" value="AMP_BINDING"/>
    <property type="match status" value="1"/>
</dbReference>
<comment type="similarity">
    <text evidence="1">Belongs to the ATP-dependent AMP-binding enzyme family.</text>
</comment>
<evidence type="ECO:0000313" key="8">
    <source>
        <dbReference type="Proteomes" id="UP001242480"/>
    </source>
</evidence>
<feature type="domain" description="AMP-dependent synthetase/ligase" evidence="5">
    <location>
        <begin position="30"/>
        <end position="399"/>
    </location>
</feature>
<accession>A0ABU0IZQ7</accession>
<dbReference type="Pfam" id="PF13193">
    <property type="entry name" value="AMP-binding_C"/>
    <property type="match status" value="1"/>
</dbReference>
<keyword evidence="2 7" id="KW-0436">Ligase</keyword>
<dbReference type="PANTHER" id="PTHR43605">
    <property type="entry name" value="ACYL-COENZYME A SYNTHETASE"/>
    <property type="match status" value="1"/>
</dbReference>
<dbReference type="PANTHER" id="PTHR43605:SF10">
    <property type="entry name" value="ACYL-COA SYNTHETASE MEDIUM CHAIN FAMILY MEMBER 3"/>
    <property type="match status" value="1"/>
</dbReference>
<evidence type="ECO:0000256" key="4">
    <source>
        <dbReference type="ARBA" id="ARBA00022840"/>
    </source>
</evidence>
<reference evidence="7 8" key="1">
    <citation type="submission" date="2023-07" db="EMBL/GenBank/DDBJ databases">
        <title>Genomic Encyclopedia of Type Strains, Phase IV (KMG-IV): sequencing the most valuable type-strain genomes for metagenomic binning, comparative biology and taxonomic classification.</title>
        <authorList>
            <person name="Goeker M."/>
        </authorList>
    </citation>
    <scope>NUCLEOTIDE SEQUENCE [LARGE SCALE GENOMIC DNA]</scope>
    <source>
        <strain evidence="7 8">DSM 19619</strain>
    </source>
</reference>
<dbReference type="InterPro" id="IPR051087">
    <property type="entry name" value="Mitochondrial_ACSM"/>
</dbReference>
<protein>
    <submittedName>
        <fullName evidence="7">Acetyl-CoA synthetase</fullName>
        <ecNumber evidence="7">6.2.1.1</ecNumber>
    </submittedName>
</protein>
<sequence>MATRPTYDQLYDGFRWNLPARYNFGVDVCDKWAAADPGRPAILHRLPDRTLRRVSYGMLRDASNRLAGVLRAAGVGPGDRVAVLLPQSPEVVAAHAAAAKLGALSLPLAALFGPDALDYRLADSAAKAIVLDAAGLAKLRTVRDRLPHLSAIVCVDGPDGEALGYHEALSRAAPDFEAVASAPDDPAMMIYTSGTTGQPKGAVHGHRVVLGHLPGVTFAHHGLPRPDDLMWTPADWAWAGGLLNALLPSLSLGVPVVAWPHDRFVPEEALAMVRELGVRNAFLPPTALRMLKAAHRPGTRYDLPLRSIMSAGETLGPDTYAWAQEAFGFPVNELFGQTECNLVLGSSATLGVSRPGVIGRPVPGHRVAVIRPDGTECAPGEPGEIAVARPDPVMFLAYWNNPRATADKFVGDWMTTGDQAVREADGMVRFVGRQDDIITSSGYRIGPGEIEDCLMRHPAVAYAAAIGRPDALRTEIVKAFLVLKSGFAPSDALTAEIQAFVRTRLSAHEYPREVAYVAALPLTTSGKIIRRALREQG</sequence>
<evidence type="ECO:0000259" key="5">
    <source>
        <dbReference type="Pfam" id="PF00501"/>
    </source>
</evidence>
<keyword evidence="4" id="KW-0067">ATP-binding</keyword>
<evidence type="ECO:0000256" key="1">
    <source>
        <dbReference type="ARBA" id="ARBA00006432"/>
    </source>
</evidence>
<dbReference type="SUPFAM" id="SSF56801">
    <property type="entry name" value="Acetyl-CoA synthetase-like"/>
    <property type="match status" value="1"/>
</dbReference>
<dbReference type="RefSeq" id="WP_307267181.1">
    <property type="nucleotide sequence ID" value="NZ_JAUSVX010000001.1"/>
</dbReference>
<feature type="domain" description="AMP-binding enzyme C-terminal" evidence="6">
    <location>
        <begin position="449"/>
        <end position="527"/>
    </location>
</feature>
<evidence type="ECO:0000256" key="2">
    <source>
        <dbReference type="ARBA" id="ARBA00022598"/>
    </source>
</evidence>
<comment type="caution">
    <text evidence="7">The sequence shown here is derived from an EMBL/GenBank/DDBJ whole genome shotgun (WGS) entry which is preliminary data.</text>
</comment>
<proteinExistence type="inferred from homology"/>
<dbReference type="EMBL" id="JAUSVX010000001">
    <property type="protein sequence ID" value="MDQ0467500.1"/>
    <property type="molecule type" value="Genomic_DNA"/>
</dbReference>
<organism evidence="7 8">
    <name type="scientific">Labrys wisconsinensis</name>
    <dbReference type="NCBI Taxonomy" id="425677"/>
    <lineage>
        <taxon>Bacteria</taxon>
        <taxon>Pseudomonadati</taxon>
        <taxon>Pseudomonadota</taxon>
        <taxon>Alphaproteobacteria</taxon>
        <taxon>Hyphomicrobiales</taxon>
        <taxon>Xanthobacteraceae</taxon>
        <taxon>Labrys</taxon>
    </lineage>
</organism>
<dbReference type="Gene3D" id="3.40.50.12780">
    <property type="entry name" value="N-terminal domain of ligase-like"/>
    <property type="match status" value="1"/>
</dbReference>
<dbReference type="Proteomes" id="UP001242480">
    <property type="component" value="Unassembled WGS sequence"/>
</dbReference>
<dbReference type="InterPro" id="IPR020845">
    <property type="entry name" value="AMP-binding_CS"/>
</dbReference>
<evidence type="ECO:0000256" key="3">
    <source>
        <dbReference type="ARBA" id="ARBA00022741"/>
    </source>
</evidence>
<dbReference type="InterPro" id="IPR025110">
    <property type="entry name" value="AMP-bd_C"/>
</dbReference>
<keyword evidence="3" id="KW-0547">Nucleotide-binding</keyword>
<dbReference type="Pfam" id="PF00501">
    <property type="entry name" value="AMP-binding"/>
    <property type="match status" value="1"/>
</dbReference>
<name>A0ABU0IZQ7_9HYPH</name>
<gene>
    <name evidence="7" type="ORF">QO011_000495</name>
</gene>
<evidence type="ECO:0000313" key="7">
    <source>
        <dbReference type="EMBL" id="MDQ0467500.1"/>
    </source>
</evidence>
<dbReference type="Gene3D" id="3.30.300.30">
    <property type="match status" value="1"/>
</dbReference>